<comment type="caution">
    <text evidence="2">The sequence shown here is derived from an EMBL/GenBank/DDBJ whole genome shotgun (WGS) entry which is preliminary data.</text>
</comment>
<dbReference type="Proteomes" id="UP000317624">
    <property type="component" value="Unassembled WGS sequence"/>
</dbReference>
<dbReference type="GO" id="GO:0003677">
    <property type="term" value="F:DNA binding"/>
    <property type="evidence" value="ECO:0007669"/>
    <property type="project" value="InterPro"/>
</dbReference>
<gene>
    <name evidence="2" type="ORF">FNT36_21445</name>
</gene>
<sequence>MPHKKTRDMLPLTTRAIGYLGDARRENELPGFYKYTDQYSNRLLQRLGLTLGLPTHLPYYVDHETFATNVGRAGDKAEVLQKLPDHEDSKTTRKYVHVDGDMKRAAIAARKAPRFTT</sequence>
<dbReference type="OrthoDB" id="1098628at2"/>
<dbReference type="RefSeq" id="WP_144851974.1">
    <property type="nucleotide sequence ID" value="NZ_VMRJ01000006.1"/>
</dbReference>
<dbReference type="GO" id="GO:0006310">
    <property type="term" value="P:DNA recombination"/>
    <property type="evidence" value="ECO:0007669"/>
    <property type="project" value="UniProtKB-KW"/>
</dbReference>
<dbReference type="EMBL" id="VMRJ01000006">
    <property type="protein sequence ID" value="TVT37740.1"/>
    <property type="molecule type" value="Genomic_DNA"/>
</dbReference>
<keyword evidence="3" id="KW-1185">Reference proteome</keyword>
<dbReference type="Gene3D" id="1.10.443.10">
    <property type="entry name" value="Intergrase catalytic core"/>
    <property type="match status" value="1"/>
</dbReference>
<dbReference type="GO" id="GO:0015074">
    <property type="term" value="P:DNA integration"/>
    <property type="evidence" value="ECO:0007669"/>
    <property type="project" value="InterPro"/>
</dbReference>
<evidence type="ECO:0000313" key="3">
    <source>
        <dbReference type="Proteomes" id="UP000317624"/>
    </source>
</evidence>
<dbReference type="SUPFAM" id="SSF56349">
    <property type="entry name" value="DNA breaking-rejoining enzymes"/>
    <property type="match status" value="1"/>
</dbReference>
<keyword evidence="1" id="KW-0233">DNA recombination</keyword>
<name>A0A558BML1_9BACT</name>
<evidence type="ECO:0000313" key="2">
    <source>
        <dbReference type="EMBL" id="TVT37740.1"/>
    </source>
</evidence>
<dbReference type="InterPro" id="IPR013762">
    <property type="entry name" value="Integrase-like_cat_sf"/>
</dbReference>
<organism evidence="2 3">
    <name type="scientific">Hymenobacter setariae</name>
    <dbReference type="NCBI Taxonomy" id="2594794"/>
    <lineage>
        <taxon>Bacteria</taxon>
        <taxon>Pseudomonadati</taxon>
        <taxon>Bacteroidota</taxon>
        <taxon>Cytophagia</taxon>
        <taxon>Cytophagales</taxon>
        <taxon>Hymenobacteraceae</taxon>
        <taxon>Hymenobacter</taxon>
    </lineage>
</organism>
<proteinExistence type="predicted"/>
<evidence type="ECO:0000256" key="1">
    <source>
        <dbReference type="ARBA" id="ARBA00023172"/>
    </source>
</evidence>
<dbReference type="InterPro" id="IPR011010">
    <property type="entry name" value="DNA_brk_join_enz"/>
</dbReference>
<protein>
    <submittedName>
        <fullName evidence="2">Uncharacterized protein</fullName>
    </submittedName>
</protein>
<accession>A0A558BML1</accession>
<dbReference type="AlphaFoldDB" id="A0A558BML1"/>
<reference evidence="2 3" key="1">
    <citation type="submission" date="2019-07" db="EMBL/GenBank/DDBJ databases">
        <title>Hymenobacter sp. straun FUR1 Genome sequencing and assembly.</title>
        <authorList>
            <person name="Chhetri G."/>
        </authorList>
    </citation>
    <scope>NUCLEOTIDE SEQUENCE [LARGE SCALE GENOMIC DNA]</scope>
    <source>
        <strain evidence="2 3">Fur1</strain>
    </source>
</reference>